<dbReference type="GO" id="GO:0051301">
    <property type="term" value="P:cell division"/>
    <property type="evidence" value="ECO:0007669"/>
    <property type="project" value="UniProtKB-KW"/>
</dbReference>
<dbReference type="InterPro" id="IPR036680">
    <property type="entry name" value="SPOR-like_sf"/>
</dbReference>
<name>A0A2U8FGP1_9PAST</name>
<gene>
    <name evidence="4" type="ORF">DDU33_00940</name>
</gene>
<keyword evidence="4" id="KW-0131">Cell cycle</keyword>
<dbReference type="EMBL" id="CP029206">
    <property type="protein sequence ID" value="AWI50150.1"/>
    <property type="molecule type" value="Genomic_DNA"/>
</dbReference>
<feature type="region of interest" description="Disordered" evidence="1">
    <location>
        <begin position="217"/>
        <end position="239"/>
    </location>
</feature>
<evidence type="ECO:0000256" key="1">
    <source>
        <dbReference type="SAM" id="MobiDB-lite"/>
    </source>
</evidence>
<reference evidence="5" key="1">
    <citation type="submission" date="2018-05" db="EMBL/GenBank/DDBJ databases">
        <title>Complete genome sequence of Actinobacillus porcitonsillarum reference strain 9953L55 (CCUG 46996).</title>
        <authorList>
            <person name="Dona V."/>
            <person name="Perreten V."/>
        </authorList>
    </citation>
    <scope>NUCLEOTIDE SEQUENCE [LARGE SCALE GENOMIC DNA]</scope>
    <source>
        <strain evidence="5">9953L55</strain>
    </source>
</reference>
<evidence type="ECO:0000259" key="3">
    <source>
        <dbReference type="PROSITE" id="PS51724"/>
    </source>
</evidence>
<keyword evidence="2" id="KW-0472">Membrane</keyword>
<evidence type="ECO:0000313" key="4">
    <source>
        <dbReference type="EMBL" id="AWI50150.1"/>
    </source>
</evidence>
<evidence type="ECO:0000313" key="5">
    <source>
        <dbReference type="Proteomes" id="UP000244920"/>
    </source>
</evidence>
<feature type="compositionally biased region" description="Polar residues" evidence="1">
    <location>
        <begin position="222"/>
        <end position="233"/>
    </location>
</feature>
<organism evidence="4 5">
    <name type="scientific">Actinobacillus porcitonsillarum</name>
    <dbReference type="NCBI Taxonomy" id="189834"/>
    <lineage>
        <taxon>Bacteria</taxon>
        <taxon>Pseudomonadati</taxon>
        <taxon>Pseudomonadota</taxon>
        <taxon>Gammaproteobacteria</taxon>
        <taxon>Pasteurellales</taxon>
        <taxon>Pasteurellaceae</taxon>
        <taxon>Actinobacillus</taxon>
    </lineage>
</organism>
<keyword evidence="2" id="KW-0812">Transmembrane</keyword>
<dbReference type="KEGG" id="apor:DDU33_00940"/>
<keyword evidence="4" id="KW-0132">Cell division</keyword>
<dbReference type="PANTHER" id="PTHR38687:SF2">
    <property type="entry name" value="CELL DIVISION PROTEIN FTSN"/>
    <property type="match status" value="1"/>
</dbReference>
<keyword evidence="2" id="KW-1133">Transmembrane helix</keyword>
<dbReference type="InterPro" id="IPR052521">
    <property type="entry name" value="Cell_div_SPOR-domain"/>
</dbReference>
<dbReference type="Gene3D" id="3.30.70.1070">
    <property type="entry name" value="Sporulation related repeat"/>
    <property type="match status" value="1"/>
</dbReference>
<dbReference type="Proteomes" id="UP000244920">
    <property type="component" value="Chromosome"/>
</dbReference>
<sequence length="328" mass="36026">MPRRDYMARSKKKSGVSKSTILSIVVVLLLAMGAGLWLLKENAPAPTIPVPVEATKPVANGTNLPSRPEEVYSYIRDLETREVVTNPTKKTQEKLAQLSPEQLKQLEEKRKQEELARLAVEQASVEKAQIQTETAVSTEKTVVQPSDAELAVQKAQEQKLAEEKRKLEEKRKQADLKKQQELAQKKAEQNKVVVTTATPAEVEQAKTEKAKLDKAKTEQSKVEQASQQTQVKTETVKKEQPKIVASAAKPNEKAANQSGRFGLQCGAFKNKAQAENMQARLAMAGFNARIATNAEWNRVFVGPVGDRAAASTAQSNARSVAECVIVSM</sequence>
<dbReference type="PANTHER" id="PTHR38687">
    <property type="entry name" value="CELL DIVISION PROTEIN DEDD-RELATED"/>
    <property type="match status" value="1"/>
</dbReference>
<dbReference type="PROSITE" id="PS51724">
    <property type="entry name" value="SPOR"/>
    <property type="match status" value="1"/>
</dbReference>
<protein>
    <submittedName>
        <fullName evidence="4">Cell division protein FtsN</fullName>
    </submittedName>
</protein>
<dbReference type="SUPFAM" id="SSF110997">
    <property type="entry name" value="Sporulation related repeat"/>
    <property type="match status" value="1"/>
</dbReference>
<keyword evidence="5" id="KW-1185">Reference proteome</keyword>
<dbReference type="AlphaFoldDB" id="A0A2U8FGP1"/>
<dbReference type="Pfam" id="PF05036">
    <property type="entry name" value="SPOR"/>
    <property type="match status" value="1"/>
</dbReference>
<proteinExistence type="predicted"/>
<evidence type="ECO:0000256" key="2">
    <source>
        <dbReference type="SAM" id="Phobius"/>
    </source>
</evidence>
<accession>A0A2U8FGP1</accession>
<feature type="domain" description="SPOR" evidence="3">
    <location>
        <begin position="255"/>
        <end position="328"/>
    </location>
</feature>
<dbReference type="GO" id="GO:0042834">
    <property type="term" value="F:peptidoglycan binding"/>
    <property type="evidence" value="ECO:0007669"/>
    <property type="project" value="InterPro"/>
</dbReference>
<feature type="transmembrane region" description="Helical" evidence="2">
    <location>
        <begin position="21"/>
        <end position="39"/>
    </location>
</feature>
<dbReference type="RefSeq" id="WP_039895387.1">
    <property type="nucleotide sequence ID" value="NZ_CP029206.1"/>
</dbReference>
<dbReference type="InterPro" id="IPR007730">
    <property type="entry name" value="SPOR-like_dom"/>
</dbReference>